<dbReference type="InterPro" id="IPR012338">
    <property type="entry name" value="Beta-lactam/transpept-like"/>
</dbReference>
<name>A0A2S8G678_9BACT</name>
<dbReference type="Gene3D" id="3.40.710.10">
    <property type="entry name" value="DD-peptidase/beta-lactamase superfamily"/>
    <property type="match status" value="1"/>
</dbReference>
<accession>A0A2S8G678</accession>
<proteinExistence type="predicted"/>
<keyword evidence="1" id="KW-0732">Signal</keyword>
<organism evidence="3 4">
    <name type="scientific">Blastopirellula marina</name>
    <dbReference type="NCBI Taxonomy" id="124"/>
    <lineage>
        <taxon>Bacteria</taxon>
        <taxon>Pseudomonadati</taxon>
        <taxon>Planctomycetota</taxon>
        <taxon>Planctomycetia</taxon>
        <taxon>Pirellulales</taxon>
        <taxon>Pirellulaceae</taxon>
        <taxon>Blastopirellula</taxon>
    </lineage>
</organism>
<dbReference type="InterPro" id="IPR001466">
    <property type="entry name" value="Beta-lactam-related"/>
</dbReference>
<keyword evidence="3" id="KW-0378">Hydrolase</keyword>
<dbReference type="OrthoDB" id="9773047at2"/>
<dbReference type="InterPro" id="IPR050789">
    <property type="entry name" value="Diverse_Enzym_Activities"/>
</dbReference>
<comment type="caution">
    <text evidence="3">The sequence shown here is derived from an EMBL/GenBank/DDBJ whole genome shotgun (WGS) entry which is preliminary data.</text>
</comment>
<dbReference type="RefSeq" id="WP_105328101.1">
    <property type="nucleotide sequence ID" value="NZ_PUHY01000004.1"/>
</dbReference>
<dbReference type="EMBL" id="PUHY01000004">
    <property type="protein sequence ID" value="PQO39664.1"/>
    <property type="molecule type" value="Genomic_DNA"/>
</dbReference>
<dbReference type="AlphaFoldDB" id="A0A2S8G678"/>
<dbReference type="GO" id="GO:0016787">
    <property type="term" value="F:hydrolase activity"/>
    <property type="evidence" value="ECO:0007669"/>
    <property type="project" value="UniProtKB-KW"/>
</dbReference>
<feature type="domain" description="Beta-lactamase-related" evidence="2">
    <location>
        <begin position="57"/>
        <end position="319"/>
    </location>
</feature>
<reference evidence="3 4" key="1">
    <citation type="submission" date="2018-02" db="EMBL/GenBank/DDBJ databases">
        <title>Comparative genomes isolates from brazilian mangrove.</title>
        <authorList>
            <person name="Araujo J.E."/>
            <person name="Taketani R.G."/>
            <person name="Silva M.C.P."/>
            <person name="Loureco M.V."/>
            <person name="Andreote F.D."/>
        </authorList>
    </citation>
    <scope>NUCLEOTIDE SEQUENCE [LARGE SCALE GENOMIC DNA]</scope>
    <source>
        <strain evidence="3 4">Hex-1 MGV</strain>
    </source>
</reference>
<feature type="chain" id="PRO_5015497360" evidence="1">
    <location>
        <begin position="22"/>
        <end position="360"/>
    </location>
</feature>
<dbReference type="SUPFAM" id="SSF56601">
    <property type="entry name" value="beta-lactamase/transpeptidase-like"/>
    <property type="match status" value="1"/>
</dbReference>
<feature type="signal peptide" evidence="1">
    <location>
        <begin position="1"/>
        <end position="21"/>
    </location>
</feature>
<evidence type="ECO:0000313" key="4">
    <source>
        <dbReference type="Proteomes" id="UP000238322"/>
    </source>
</evidence>
<dbReference type="Pfam" id="PF00144">
    <property type="entry name" value="Beta-lactamase"/>
    <property type="match status" value="1"/>
</dbReference>
<dbReference type="PANTHER" id="PTHR43283">
    <property type="entry name" value="BETA-LACTAMASE-RELATED"/>
    <property type="match status" value="1"/>
</dbReference>
<sequence>MKSLAACLIVLLFVGPQLAIAQETRLPRATPESQGVSSQSLLEYIETADREVNSMHSFMLVRHGKVVAEAWWKPESADQPHILWSLSKSFTSTAVGLAVEEGKLSIDDPVLKFFPDDAPEQPSANLKAMRVRDLLTMNAGHQDELNWREQSNWVKAFLAHPVPHKPGTHFRYNTPATYMLSAIVQKVTGETVLEYLTPRLFEPLGIDKPTWETCPQGISIGGYGLYLRTEDIAKFGQLYLQKGKWNGKQLLPESWIDLATSKQVSNGSNPDSDWDQGYGFQFWQCRHGAFRGDGKDGQFCIVLPEQDAVIAITANTGNMQAELNVVWDKLLPAFRDDALPKDAKAQEKLKSAISELKASR</sequence>
<gene>
    <name evidence="3" type="ORF">C5Y83_02645</name>
</gene>
<evidence type="ECO:0000256" key="1">
    <source>
        <dbReference type="SAM" id="SignalP"/>
    </source>
</evidence>
<evidence type="ECO:0000259" key="2">
    <source>
        <dbReference type="Pfam" id="PF00144"/>
    </source>
</evidence>
<evidence type="ECO:0000313" key="3">
    <source>
        <dbReference type="EMBL" id="PQO39664.1"/>
    </source>
</evidence>
<protein>
    <submittedName>
        <fullName evidence="3">6-aminohexanoate hydrolase</fullName>
    </submittedName>
</protein>
<dbReference type="Proteomes" id="UP000238322">
    <property type="component" value="Unassembled WGS sequence"/>
</dbReference>
<dbReference type="PANTHER" id="PTHR43283:SF7">
    <property type="entry name" value="BETA-LACTAMASE-RELATED DOMAIN-CONTAINING PROTEIN"/>
    <property type="match status" value="1"/>
</dbReference>